<keyword evidence="2" id="KW-0418">Kinase</keyword>
<keyword evidence="1" id="KW-0812">Transmembrane</keyword>
<accession>A0A0S6UB67</accession>
<evidence type="ECO:0000256" key="1">
    <source>
        <dbReference type="SAM" id="Phobius"/>
    </source>
</evidence>
<proteinExistence type="predicted"/>
<keyword evidence="2" id="KW-0808">Transferase</keyword>
<gene>
    <name evidence="2" type="ORF">MTY_0156</name>
</gene>
<keyword evidence="1" id="KW-1133">Transmembrane helix</keyword>
<dbReference type="Proteomes" id="UP000063718">
    <property type="component" value="Unassembled WGS sequence"/>
</dbReference>
<protein>
    <submittedName>
        <fullName evidence="2">Ribulose kinase</fullName>
    </submittedName>
</protein>
<dbReference type="GO" id="GO:0016301">
    <property type="term" value="F:kinase activity"/>
    <property type="evidence" value="ECO:0007669"/>
    <property type="project" value="UniProtKB-KW"/>
</dbReference>
<reference evidence="2" key="1">
    <citation type="journal article" date="2014" name="Gene">
        <title>Genome-guided analysis of transformation efficiency and carbon dioxide assimilation by Moorella thermoacetica Y72.</title>
        <authorList>
            <person name="Tsukahara K."/>
            <person name="Kita A."/>
            <person name="Nakashimada Y."/>
            <person name="Hoshino T."/>
            <person name="Murakami K."/>
        </authorList>
    </citation>
    <scope>NUCLEOTIDE SEQUENCE [LARGE SCALE GENOMIC DNA]</scope>
    <source>
        <strain evidence="2">Y72</strain>
    </source>
</reference>
<sequence length="197" mass="21463">MLVSGNFCLAGGATVTAVRRLLVIGIVIFFLGGLVAYQEARVNSGRQPVFLRVPGIMEPRVQLEPRLEKYYRGCGHTYPLPLPPGIKWQGSGKEEMTSLFPPAEGWHLRQEAGRLVATQEVDGLCPVCAPKRHLAVKDGLVAVYQGPAGTLGPLLKVTGLKISALPANWQSRIQAGEAEFNSEQELLEALDSLDEYR</sequence>
<dbReference type="AlphaFoldDB" id="A0A0S6UB67"/>
<name>A0A0S6UB67_NEOTH</name>
<dbReference type="EMBL" id="DF238840">
    <property type="protein sequence ID" value="GAF24828.1"/>
    <property type="molecule type" value="Genomic_DNA"/>
</dbReference>
<feature type="transmembrane region" description="Helical" evidence="1">
    <location>
        <begin position="20"/>
        <end position="37"/>
    </location>
</feature>
<organism evidence="2">
    <name type="scientific">Moorella thermoacetica Y72</name>
    <dbReference type="NCBI Taxonomy" id="1325331"/>
    <lineage>
        <taxon>Bacteria</taxon>
        <taxon>Bacillati</taxon>
        <taxon>Bacillota</taxon>
        <taxon>Clostridia</taxon>
        <taxon>Neomoorellales</taxon>
        <taxon>Neomoorellaceae</taxon>
        <taxon>Neomoorella</taxon>
    </lineage>
</organism>
<evidence type="ECO:0000313" key="2">
    <source>
        <dbReference type="EMBL" id="GAF24828.1"/>
    </source>
</evidence>
<keyword evidence="1" id="KW-0472">Membrane</keyword>